<reference evidence="1" key="1">
    <citation type="submission" date="2022-07" db="EMBL/GenBank/DDBJ databases">
        <title>Genome Sequence of Phlebia brevispora.</title>
        <authorList>
            <person name="Buettner E."/>
        </authorList>
    </citation>
    <scope>NUCLEOTIDE SEQUENCE</scope>
    <source>
        <strain evidence="1">MPL23</strain>
    </source>
</reference>
<name>A0ACC1SKI1_9APHY</name>
<protein>
    <submittedName>
        <fullName evidence="1">Uncharacterized protein</fullName>
    </submittedName>
</protein>
<proteinExistence type="predicted"/>
<dbReference type="EMBL" id="JANHOG010001203">
    <property type="protein sequence ID" value="KAJ3541451.1"/>
    <property type="molecule type" value="Genomic_DNA"/>
</dbReference>
<accession>A0ACC1SKI1</accession>
<keyword evidence="2" id="KW-1185">Reference proteome</keyword>
<gene>
    <name evidence="1" type="ORF">NM688_g6082</name>
</gene>
<comment type="caution">
    <text evidence="1">The sequence shown here is derived from an EMBL/GenBank/DDBJ whole genome shotgun (WGS) entry which is preliminary data.</text>
</comment>
<evidence type="ECO:0000313" key="1">
    <source>
        <dbReference type="EMBL" id="KAJ3541451.1"/>
    </source>
</evidence>
<evidence type="ECO:0000313" key="2">
    <source>
        <dbReference type="Proteomes" id="UP001148662"/>
    </source>
</evidence>
<organism evidence="1 2">
    <name type="scientific">Phlebia brevispora</name>
    <dbReference type="NCBI Taxonomy" id="194682"/>
    <lineage>
        <taxon>Eukaryota</taxon>
        <taxon>Fungi</taxon>
        <taxon>Dikarya</taxon>
        <taxon>Basidiomycota</taxon>
        <taxon>Agaricomycotina</taxon>
        <taxon>Agaricomycetes</taxon>
        <taxon>Polyporales</taxon>
        <taxon>Meruliaceae</taxon>
        <taxon>Phlebia</taxon>
    </lineage>
</organism>
<sequence>MLEGIQCLPSLQANPFLLEEEETYEPPEDPDVGFSLEELGLRALQRLPRDRAIDGIHAFNAMRDQLMAHLRPFAEQGHVVTETDIRQFFEEQINHRRGER</sequence>
<dbReference type="Proteomes" id="UP001148662">
    <property type="component" value="Unassembled WGS sequence"/>
</dbReference>